<proteinExistence type="predicted"/>
<reference evidence="1" key="1">
    <citation type="submission" date="2024-07" db="EMBL/GenBank/DDBJ databases">
        <authorList>
            <person name="Li X.-J."/>
            <person name="Wang X."/>
        </authorList>
    </citation>
    <scope>NUCLEOTIDE SEQUENCE</scope>
    <source>
        <strain evidence="1">HSP-334</strain>
    </source>
</reference>
<protein>
    <submittedName>
        <fullName evidence="1">Uncharacterized protein</fullName>
    </submittedName>
</protein>
<dbReference type="RefSeq" id="WP_369710626.1">
    <property type="nucleotide sequence ID" value="NZ_CP165644.1"/>
</dbReference>
<name>A0AB39VG42_9FUSO</name>
<sequence length="194" mass="22654">MKKLILFLIIFTSFIIFPEQKDKNSEIYEKRKYSTVLKIENDDYDRAVGIRTSNRRDLKGVMTVIMGGSFSVDNDVASIYNQISKNANKVTLIYFDDKDTPAIKRVIDTLKKKKFSGKVEVISFLNKESKILKNSFAKKDWSYTNYYNLDDISELVSYDGEKKTKSEVIKIFLEKIKKSLENNEDDINKFYETN</sequence>
<dbReference type="KEGG" id="lrug:AB8B22_07360"/>
<dbReference type="AlphaFoldDB" id="A0AB39VG42"/>
<evidence type="ECO:0000313" key="1">
    <source>
        <dbReference type="EMBL" id="XDU66234.1"/>
    </source>
</evidence>
<organism evidence="1">
    <name type="scientific">Leptotrichia rugosa</name>
    <dbReference type="NCBI Taxonomy" id="3239302"/>
    <lineage>
        <taxon>Bacteria</taxon>
        <taxon>Fusobacteriati</taxon>
        <taxon>Fusobacteriota</taxon>
        <taxon>Fusobacteriia</taxon>
        <taxon>Fusobacteriales</taxon>
        <taxon>Leptotrichiaceae</taxon>
        <taxon>Leptotrichia</taxon>
    </lineage>
</organism>
<accession>A0AB39VG42</accession>
<gene>
    <name evidence="1" type="ORF">AB8B22_07360</name>
</gene>
<dbReference type="EMBL" id="CP165644">
    <property type="protein sequence ID" value="XDU66234.1"/>
    <property type="molecule type" value="Genomic_DNA"/>
</dbReference>